<comment type="caution">
    <text evidence="1">The sequence shown here is derived from an EMBL/GenBank/DDBJ whole genome shotgun (WGS) entry which is preliminary data.</text>
</comment>
<protein>
    <submittedName>
        <fullName evidence="1">HPr family phosphocarrier protein</fullName>
    </submittedName>
</protein>
<dbReference type="EMBL" id="JACOQH010000004">
    <property type="protein sequence ID" value="MBC5753787.1"/>
    <property type="molecule type" value="Genomic_DNA"/>
</dbReference>
<dbReference type="InterPro" id="IPR035895">
    <property type="entry name" value="HPr-like_sf"/>
</dbReference>
<organism evidence="1 2">
    <name type="scientific">Roseburia yibonii</name>
    <dbReference type="NCBI Taxonomy" id="2763063"/>
    <lineage>
        <taxon>Bacteria</taxon>
        <taxon>Bacillati</taxon>
        <taxon>Bacillota</taxon>
        <taxon>Clostridia</taxon>
        <taxon>Lachnospirales</taxon>
        <taxon>Lachnospiraceae</taxon>
        <taxon>Roseburia</taxon>
    </lineage>
</organism>
<name>A0ABR7IA68_9FIRM</name>
<accession>A0ABR7IA68</accession>
<dbReference type="Proteomes" id="UP000621540">
    <property type="component" value="Unassembled WGS sequence"/>
</dbReference>
<sequence length="85" mass="9438">MATFRILIDSVDKALDFNKIVDQCEFNVDLVNGRTYVDAKSLVGIFSLPLYRPLEVIAYADQASTQALEERLAEYVIEPVGANGI</sequence>
<proteinExistence type="predicted"/>
<gene>
    <name evidence="1" type="ORF">H8Z76_07055</name>
</gene>
<dbReference type="RefSeq" id="WP_147618570.1">
    <property type="nucleotide sequence ID" value="NZ_JACOQH010000004.1"/>
</dbReference>
<keyword evidence="2" id="KW-1185">Reference proteome</keyword>
<evidence type="ECO:0000313" key="2">
    <source>
        <dbReference type="Proteomes" id="UP000621540"/>
    </source>
</evidence>
<dbReference type="SUPFAM" id="SSF55594">
    <property type="entry name" value="HPr-like"/>
    <property type="match status" value="1"/>
</dbReference>
<reference evidence="1 2" key="1">
    <citation type="submission" date="2020-08" db="EMBL/GenBank/DDBJ databases">
        <title>Genome public.</title>
        <authorList>
            <person name="Liu C."/>
            <person name="Sun Q."/>
        </authorList>
    </citation>
    <scope>NUCLEOTIDE SEQUENCE [LARGE SCALE GENOMIC DNA]</scope>
    <source>
        <strain evidence="1 2">BX0805</strain>
    </source>
</reference>
<evidence type="ECO:0000313" key="1">
    <source>
        <dbReference type="EMBL" id="MBC5753787.1"/>
    </source>
</evidence>